<protein>
    <submittedName>
        <fullName evidence="2">Uncharacterized protein</fullName>
    </submittedName>
</protein>
<evidence type="ECO:0000313" key="2">
    <source>
        <dbReference type="EMBL" id="KZZ89554.1"/>
    </source>
</evidence>
<accession>A0A167X2I8</accession>
<dbReference type="Proteomes" id="UP000242877">
    <property type="component" value="Unassembled WGS sequence"/>
</dbReference>
<name>A0A167X2I8_9EURO</name>
<proteinExistence type="predicted"/>
<organism evidence="2 3">
    <name type="scientific">Ascosphaera apis ARSEF 7405</name>
    <dbReference type="NCBI Taxonomy" id="392613"/>
    <lineage>
        <taxon>Eukaryota</taxon>
        <taxon>Fungi</taxon>
        <taxon>Dikarya</taxon>
        <taxon>Ascomycota</taxon>
        <taxon>Pezizomycotina</taxon>
        <taxon>Eurotiomycetes</taxon>
        <taxon>Eurotiomycetidae</taxon>
        <taxon>Onygenales</taxon>
        <taxon>Ascosphaeraceae</taxon>
        <taxon>Ascosphaera</taxon>
    </lineage>
</organism>
<feature type="compositionally biased region" description="Basic and acidic residues" evidence="1">
    <location>
        <begin position="159"/>
        <end position="170"/>
    </location>
</feature>
<evidence type="ECO:0000256" key="1">
    <source>
        <dbReference type="SAM" id="MobiDB-lite"/>
    </source>
</evidence>
<dbReference type="OrthoDB" id="10572017at2759"/>
<feature type="compositionally biased region" description="Basic residues" evidence="1">
    <location>
        <begin position="141"/>
        <end position="150"/>
    </location>
</feature>
<gene>
    <name evidence="2" type="ORF">AAP_04309</name>
</gene>
<sequence>MSEPTWENVLSRLKPWVRGRRDSAEKLDQAARHTSYDARVRAPSAKKRNDGALLNSRSHRWSAQLAGCNNVTPRSFEEAANTGGPMGGAGVALFHQLQDLSQNLSPSEESLIEYISDSDAAAEDGNPRRKARHERDPIRMPRSRSQRRAGSKFAAMASRDGHRAHPNDRDIDYFERLRQEGWD</sequence>
<dbReference type="AlphaFoldDB" id="A0A167X2I8"/>
<comment type="caution">
    <text evidence="2">The sequence shown here is derived from an EMBL/GenBank/DDBJ whole genome shotgun (WGS) entry which is preliminary data.</text>
</comment>
<dbReference type="EMBL" id="AZGZ01000020">
    <property type="protein sequence ID" value="KZZ89554.1"/>
    <property type="molecule type" value="Genomic_DNA"/>
</dbReference>
<feature type="region of interest" description="Disordered" evidence="1">
    <location>
        <begin position="116"/>
        <end position="170"/>
    </location>
</feature>
<evidence type="ECO:0000313" key="3">
    <source>
        <dbReference type="Proteomes" id="UP000242877"/>
    </source>
</evidence>
<reference evidence="2 3" key="1">
    <citation type="journal article" date="2016" name="Genome Biol. Evol.">
        <title>Divergent and convergent evolution of fungal pathogenicity.</title>
        <authorList>
            <person name="Shang Y."/>
            <person name="Xiao G."/>
            <person name="Zheng P."/>
            <person name="Cen K."/>
            <person name="Zhan S."/>
            <person name="Wang C."/>
        </authorList>
    </citation>
    <scope>NUCLEOTIDE SEQUENCE [LARGE SCALE GENOMIC DNA]</scope>
    <source>
        <strain evidence="2 3">ARSEF 7405</strain>
    </source>
</reference>
<keyword evidence="3" id="KW-1185">Reference proteome</keyword>
<dbReference type="VEuPathDB" id="FungiDB:AAP_04309"/>